<dbReference type="EC" id="3.5.4.33" evidence="8"/>
<dbReference type="CDD" id="cd01285">
    <property type="entry name" value="nucleoside_deaminase"/>
    <property type="match status" value="1"/>
</dbReference>
<evidence type="ECO:0000313" key="11">
    <source>
        <dbReference type="Proteomes" id="UP001597128"/>
    </source>
</evidence>
<dbReference type="InterPro" id="IPR028883">
    <property type="entry name" value="tRNA_aden_deaminase"/>
</dbReference>
<feature type="domain" description="CMP/dCMP-type deaminase" evidence="9">
    <location>
        <begin position="1"/>
        <end position="111"/>
    </location>
</feature>
<dbReference type="PANTHER" id="PTHR11079:SF202">
    <property type="entry name" value="TRNA-SPECIFIC ADENOSINE DEAMINASE"/>
    <property type="match status" value="1"/>
</dbReference>
<dbReference type="Proteomes" id="UP001597128">
    <property type="component" value="Unassembled WGS sequence"/>
</dbReference>
<feature type="active site" description="Proton donor" evidence="8">
    <location>
        <position position="54"/>
    </location>
</feature>
<dbReference type="PANTHER" id="PTHR11079">
    <property type="entry name" value="CYTOSINE DEAMINASE FAMILY MEMBER"/>
    <property type="match status" value="1"/>
</dbReference>
<evidence type="ECO:0000256" key="8">
    <source>
        <dbReference type="HAMAP-Rule" id="MF_00972"/>
    </source>
</evidence>
<dbReference type="RefSeq" id="WP_379056367.1">
    <property type="nucleotide sequence ID" value="NZ_JBHTKB010000001.1"/>
</dbReference>
<evidence type="ECO:0000259" key="9">
    <source>
        <dbReference type="PROSITE" id="PS51747"/>
    </source>
</evidence>
<keyword evidence="5 8" id="KW-0378">Hydrolase</keyword>
<dbReference type="GO" id="GO:0052717">
    <property type="term" value="F:tRNA-specific adenosine-34 deaminase activity"/>
    <property type="evidence" value="ECO:0007669"/>
    <property type="project" value="UniProtKB-EC"/>
</dbReference>
<feature type="binding site" evidence="8">
    <location>
        <position position="82"/>
    </location>
    <ligand>
        <name>Zn(2+)</name>
        <dbReference type="ChEBI" id="CHEBI:29105"/>
        <note>catalytic</note>
    </ligand>
</feature>
<evidence type="ECO:0000256" key="3">
    <source>
        <dbReference type="ARBA" id="ARBA00022694"/>
    </source>
</evidence>
<dbReference type="InterPro" id="IPR016192">
    <property type="entry name" value="APOBEC/CMP_deaminase_Zn-bd"/>
</dbReference>
<accession>A0ABW3F8N5</accession>
<dbReference type="Pfam" id="PF14437">
    <property type="entry name" value="MafB19-deam"/>
    <property type="match status" value="1"/>
</dbReference>
<dbReference type="EMBL" id="JBHTKB010000001">
    <property type="protein sequence ID" value="MFD0913109.1"/>
    <property type="molecule type" value="Genomic_DNA"/>
</dbReference>
<organism evidence="10 11">
    <name type="scientific">Methylophilus luteus</name>
    <dbReference type="NCBI Taxonomy" id="640108"/>
    <lineage>
        <taxon>Bacteria</taxon>
        <taxon>Pseudomonadati</taxon>
        <taxon>Pseudomonadota</taxon>
        <taxon>Betaproteobacteria</taxon>
        <taxon>Nitrosomonadales</taxon>
        <taxon>Methylophilaceae</taxon>
        <taxon>Methylophilus</taxon>
    </lineage>
</organism>
<evidence type="ECO:0000256" key="5">
    <source>
        <dbReference type="ARBA" id="ARBA00022801"/>
    </source>
</evidence>
<protein>
    <recommendedName>
        <fullName evidence="8">tRNA-specific adenosine deaminase</fullName>
        <ecNumber evidence="8">3.5.4.33</ecNumber>
    </recommendedName>
</protein>
<evidence type="ECO:0000256" key="6">
    <source>
        <dbReference type="ARBA" id="ARBA00022833"/>
    </source>
</evidence>
<proteinExistence type="inferred from homology"/>
<comment type="cofactor">
    <cofactor evidence="8">
        <name>Zn(2+)</name>
        <dbReference type="ChEBI" id="CHEBI:29105"/>
    </cofactor>
    <text evidence="8">Binds 1 zinc ion per subunit.</text>
</comment>
<dbReference type="InterPro" id="IPR016193">
    <property type="entry name" value="Cytidine_deaminase-like"/>
</dbReference>
<evidence type="ECO:0000313" key="10">
    <source>
        <dbReference type="EMBL" id="MFD0913109.1"/>
    </source>
</evidence>
<dbReference type="Gene3D" id="3.40.140.10">
    <property type="entry name" value="Cytidine Deaminase, domain 2"/>
    <property type="match status" value="1"/>
</dbReference>
<reference evidence="11" key="1">
    <citation type="journal article" date="2019" name="Int. J. Syst. Evol. Microbiol.">
        <title>The Global Catalogue of Microorganisms (GCM) 10K type strain sequencing project: providing services to taxonomists for standard genome sequencing and annotation.</title>
        <authorList>
            <consortium name="The Broad Institute Genomics Platform"/>
            <consortium name="The Broad Institute Genome Sequencing Center for Infectious Disease"/>
            <person name="Wu L."/>
            <person name="Ma J."/>
        </authorList>
    </citation>
    <scope>NUCLEOTIDE SEQUENCE [LARGE SCALE GENOMIC DNA]</scope>
    <source>
        <strain evidence="11">CCUG 58412</strain>
    </source>
</reference>
<comment type="subunit">
    <text evidence="2 8">Homodimer.</text>
</comment>
<comment type="catalytic activity">
    <reaction evidence="7 8">
        <text>adenosine(34) in tRNA + H2O + H(+) = inosine(34) in tRNA + NH4(+)</text>
        <dbReference type="Rhea" id="RHEA:43168"/>
        <dbReference type="Rhea" id="RHEA-COMP:10373"/>
        <dbReference type="Rhea" id="RHEA-COMP:10374"/>
        <dbReference type="ChEBI" id="CHEBI:15377"/>
        <dbReference type="ChEBI" id="CHEBI:15378"/>
        <dbReference type="ChEBI" id="CHEBI:28938"/>
        <dbReference type="ChEBI" id="CHEBI:74411"/>
        <dbReference type="ChEBI" id="CHEBI:82852"/>
        <dbReference type="EC" id="3.5.4.33"/>
    </reaction>
</comment>
<feature type="binding site" evidence="8">
    <location>
        <position position="85"/>
    </location>
    <ligand>
        <name>Zn(2+)</name>
        <dbReference type="ChEBI" id="CHEBI:29105"/>
        <note>catalytic</note>
    </ligand>
</feature>
<dbReference type="HAMAP" id="MF_00972">
    <property type="entry name" value="tRNA_aden_deaminase"/>
    <property type="match status" value="1"/>
</dbReference>
<feature type="binding site" evidence="8">
    <location>
        <position position="52"/>
    </location>
    <ligand>
        <name>Zn(2+)</name>
        <dbReference type="ChEBI" id="CHEBI:29105"/>
        <note>catalytic</note>
    </ligand>
</feature>
<keyword evidence="6 8" id="KW-0862">Zinc</keyword>
<dbReference type="PROSITE" id="PS51747">
    <property type="entry name" value="CYT_DCMP_DEAMINASES_2"/>
    <property type="match status" value="1"/>
</dbReference>
<keyword evidence="4 8" id="KW-0479">Metal-binding</keyword>
<gene>
    <name evidence="8 10" type="primary">tadA</name>
    <name evidence="10" type="ORF">ACFQ1Z_06075</name>
</gene>
<name>A0ABW3F8N5_9PROT</name>
<dbReference type="NCBIfam" id="NF008113">
    <property type="entry name" value="PRK10860.1"/>
    <property type="match status" value="1"/>
</dbReference>
<sequence length="154" mass="16546">MQDQEYMRMAIALAQEAASLGEVPVGAVVVKDGAVIGRGKNAPISLNDPTAHAEIQAMREAANYLGNYRLVDCTLYVTLEPCAMCSGAIQHARIARLVYGASDPKTGCCGSVIDLMAEQKLNHHCEVTAGVSAEECGTLLSSFFRQRRLEKSKT</sequence>
<evidence type="ECO:0000256" key="4">
    <source>
        <dbReference type="ARBA" id="ARBA00022723"/>
    </source>
</evidence>
<comment type="similarity">
    <text evidence="1">Belongs to the cytidine and deoxycytidylate deaminase family. ADAT2 subfamily.</text>
</comment>
<evidence type="ECO:0000256" key="2">
    <source>
        <dbReference type="ARBA" id="ARBA00011738"/>
    </source>
</evidence>
<keyword evidence="3 8" id="KW-0819">tRNA processing</keyword>
<dbReference type="PROSITE" id="PS00903">
    <property type="entry name" value="CYT_DCMP_DEAMINASES_1"/>
    <property type="match status" value="1"/>
</dbReference>
<dbReference type="InterPro" id="IPR002125">
    <property type="entry name" value="CMP_dCMP_dom"/>
</dbReference>
<dbReference type="SUPFAM" id="SSF53927">
    <property type="entry name" value="Cytidine deaminase-like"/>
    <property type="match status" value="1"/>
</dbReference>
<evidence type="ECO:0000256" key="1">
    <source>
        <dbReference type="ARBA" id="ARBA00010669"/>
    </source>
</evidence>
<evidence type="ECO:0000256" key="7">
    <source>
        <dbReference type="ARBA" id="ARBA00048045"/>
    </source>
</evidence>
<comment type="caution">
    <text evidence="10">The sequence shown here is derived from an EMBL/GenBank/DDBJ whole genome shotgun (WGS) entry which is preliminary data.</text>
</comment>
<keyword evidence="11" id="KW-1185">Reference proteome</keyword>
<dbReference type="InterPro" id="IPR058535">
    <property type="entry name" value="MafB19-deam"/>
</dbReference>
<comment type="function">
    <text evidence="8">Catalyzes the deamination of adenosine to inosine at the wobble position 34 of tRNA(Arg2).</text>
</comment>